<evidence type="ECO:0000256" key="6">
    <source>
        <dbReference type="SAM" id="Phobius"/>
    </source>
</evidence>
<dbReference type="STRING" id="1149755.A0A2J6R2N3"/>
<feature type="region of interest" description="Disordered" evidence="5">
    <location>
        <begin position="1"/>
        <end position="22"/>
    </location>
</feature>
<feature type="transmembrane region" description="Helical" evidence="6">
    <location>
        <begin position="198"/>
        <end position="218"/>
    </location>
</feature>
<keyword evidence="2 6" id="KW-0812">Transmembrane</keyword>
<feature type="transmembrane region" description="Helical" evidence="6">
    <location>
        <begin position="317"/>
        <end position="335"/>
    </location>
</feature>
<feature type="domain" description="EamA" evidence="7">
    <location>
        <begin position="33"/>
        <end position="167"/>
    </location>
</feature>
<reference evidence="8 9" key="1">
    <citation type="submission" date="2016-04" db="EMBL/GenBank/DDBJ databases">
        <title>A degradative enzymes factory behind the ericoid mycorrhizal symbiosis.</title>
        <authorList>
            <consortium name="DOE Joint Genome Institute"/>
            <person name="Martino E."/>
            <person name="Morin E."/>
            <person name="Grelet G."/>
            <person name="Kuo A."/>
            <person name="Kohler A."/>
            <person name="Daghino S."/>
            <person name="Barry K."/>
            <person name="Choi C."/>
            <person name="Cichocki N."/>
            <person name="Clum A."/>
            <person name="Copeland A."/>
            <person name="Hainaut M."/>
            <person name="Haridas S."/>
            <person name="Labutti K."/>
            <person name="Lindquist E."/>
            <person name="Lipzen A."/>
            <person name="Khouja H.-R."/>
            <person name="Murat C."/>
            <person name="Ohm R."/>
            <person name="Olson A."/>
            <person name="Spatafora J."/>
            <person name="Veneault-Fourrey C."/>
            <person name="Henrissat B."/>
            <person name="Grigoriev I."/>
            <person name="Martin F."/>
            <person name="Perotto S."/>
        </authorList>
    </citation>
    <scope>NUCLEOTIDE SEQUENCE [LARGE SCALE GENOMIC DNA]</scope>
    <source>
        <strain evidence="8 9">F</strain>
    </source>
</reference>
<proteinExistence type="predicted"/>
<feature type="transmembrane region" description="Helical" evidence="6">
    <location>
        <begin position="128"/>
        <end position="149"/>
    </location>
</feature>
<keyword evidence="9" id="KW-1185">Reference proteome</keyword>
<dbReference type="InterPro" id="IPR037185">
    <property type="entry name" value="EmrE-like"/>
</dbReference>
<dbReference type="SUPFAM" id="SSF103481">
    <property type="entry name" value="Multidrug resistance efflux transporter EmrE"/>
    <property type="match status" value="2"/>
</dbReference>
<dbReference type="PANTHER" id="PTHR22911:SF6">
    <property type="entry name" value="SOLUTE CARRIER FAMILY 35 MEMBER G1"/>
    <property type="match status" value="1"/>
</dbReference>
<keyword evidence="4 6" id="KW-0472">Membrane</keyword>
<comment type="subcellular location">
    <subcellularLocation>
        <location evidence="1">Membrane</location>
        <topology evidence="1">Multi-pass membrane protein</topology>
    </subcellularLocation>
</comment>
<feature type="compositionally biased region" description="Polar residues" evidence="5">
    <location>
        <begin position="1"/>
        <end position="20"/>
    </location>
</feature>
<feature type="transmembrane region" description="Helical" evidence="6">
    <location>
        <begin position="32"/>
        <end position="53"/>
    </location>
</feature>
<dbReference type="GO" id="GO:0016020">
    <property type="term" value="C:membrane"/>
    <property type="evidence" value="ECO:0007669"/>
    <property type="project" value="UniProtKB-SubCell"/>
</dbReference>
<dbReference type="OrthoDB" id="306876at2759"/>
<feature type="transmembrane region" description="Helical" evidence="6">
    <location>
        <begin position="263"/>
        <end position="282"/>
    </location>
</feature>
<name>A0A2J6R2N3_HYAVF</name>
<dbReference type="InterPro" id="IPR000620">
    <property type="entry name" value="EamA_dom"/>
</dbReference>
<evidence type="ECO:0000256" key="4">
    <source>
        <dbReference type="ARBA" id="ARBA00023136"/>
    </source>
</evidence>
<dbReference type="Pfam" id="PF00892">
    <property type="entry name" value="EamA"/>
    <property type="match status" value="2"/>
</dbReference>
<evidence type="ECO:0000313" key="9">
    <source>
        <dbReference type="Proteomes" id="UP000235786"/>
    </source>
</evidence>
<evidence type="ECO:0000256" key="1">
    <source>
        <dbReference type="ARBA" id="ARBA00004141"/>
    </source>
</evidence>
<evidence type="ECO:0000256" key="3">
    <source>
        <dbReference type="ARBA" id="ARBA00022989"/>
    </source>
</evidence>
<evidence type="ECO:0000256" key="2">
    <source>
        <dbReference type="ARBA" id="ARBA00022692"/>
    </source>
</evidence>
<feature type="transmembrane region" description="Helical" evidence="6">
    <location>
        <begin position="96"/>
        <end position="116"/>
    </location>
</feature>
<organism evidence="8 9">
    <name type="scientific">Hyaloscypha variabilis (strain UAMH 11265 / GT02V1 / F)</name>
    <name type="common">Meliniomyces variabilis</name>
    <dbReference type="NCBI Taxonomy" id="1149755"/>
    <lineage>
        <taxon>Eukaryota</taxon>
        <taxon>Fungi</taxon>
        <taxon>Dikarya</taxon>
        <taxon>Ascomycota</taxon>
        <taxon>Pezizomycotina</taxon>
        <taxon>Leotiomycetes</taxon>
        <taxon>Helotiales</taxon>
        <taxon>Hyaloscyphaceae</taxon>
        <taxon>Hyaloscypha</taxon>
        <taxon>Hyaloscypha variabilis</taxon>
    </lineage>
</organism>
<evidence type="ECO:0000259" key="7">
    <source>
        <dbReference type="Pfam" id="PF00892"/>
    </source>
</evidence>
<keyword evidence="3 6" id="KW-1133">Transmembrane helix</keyword>
<dbReference type="PANTHER" id="PTHR22911">
    <property type="entry name" value="ACYL-MALONYL CONDENSING ENZYME-RELATED"/>
    <property type="match status" value="1"/>
</dbReference>
<feature type="transmembrane region" description="Helical" evidence="6">
    <location>
        <begin position="294"/>
        <end position="311"/>
    </location>
</feature>
<feature type="domain" description="EamA" evidence="7">
    <location>
        <begin position="202"/>
        <end position="332"/>
    </location>
</feature>
<dbReference type="Proteomes" id="UP000235786">
    <property type="component" value="Unassembled WGS sequence"/>
</dbReference>
<feature type="transmembrane region" description="Helical" evidence="6">
    <location>
        <begin position="65"/>
        <end position="84"/>
    </location>
</feature>
<dbReference type="AlphaFoldDB" id="A0A2J6R2N3"/>
<dbReference type="EMBL" id="KZ613958">
    <property type="protein sequence ID" value="PMD32784.1"/>
    <property type="molecule type" value="Genomic_DNA"/>
</dbReference>
<evidence type="ECO:0000313" key="8">
    <source>
        <dbReference type="EMBL" id="PMD32784.1"/>
    </source>
</evidence>
<gene>
    <name evidence="8" type="ORF">L207DRAFT_440023</name>
</gene>
<evidence type="ECO:0000256" key="5">
    <source>
        <dbReference type="SAM" id="MobiDB-lite"/>
    </source>
</evidence>
<feature type="transmembrane region" description="Helical" evidence="6">
    <location>
        <begin position="230"/>
        <end position="251"/>
    </location>
</feature>
<protein>
    <recommendedName>
        <fullName evidence="7">EamA domain-containing protein</fullName>
    </recommendedName>
</protein>
<sequence>MSQQEYTTAQHEQHESTPTPSRWKAAWTNNKGIFLIILAQGVGSTMDAIVRFLQQGGHGMHPFQVIFARMSMTFLLSSLYMWWAQVPDFPLGKPSVRGWLVLRALCGFFGLFCLYYSVHYLPLAESTVFRFLTPIITAWACSVFLGQVFSKKQLAAGLVALVGVVFIAHPKSIFGPVSDPASTNVAGPVDKVTSAQRIIAVAVAMVGVVGQSGAYTMIRVIGNQAHALISVNYFAVLATVGSALALLVIPGIGFTMPRGAREWVLLTLLGVLGFVLQFLLTAGLQMDKSSKATSMLYTGILFALSFDWAIWGVLPGFWSWIGGFIIVASTLWSALQKPDTPSTKVSKTVADEENALLGAHEEDAEGHNQPVR</sequence>
<accession>A0A2J6R2N3</accession>